<protein>
    <submittedName>
        <fullName evidence="1">Uncharacterized protein</fullName>
    </submittedName>
</protein>
<dbReference type="AlphaFoldDB" id="A0A0S1AX53"/>
<dbReference type="RefSeq" id="WP_235499765.1">
    <property type="nucleotide sequence ID" value="NZ_DAMBZY010000003.1"/>
</dbReference>
<reference evidence="1 2" key="1">
    <citation type="journal article" date="2015" name="Genome Announc.">
        <title>Complete Genome Sequencing of Stenotrophomonas acidaminiphila ZAC14D2_NAIMI4_2, a Multidrug-Resistant Strain Isolated from Sediments of a Polluted River in Mexico, Uncovers New Antibiotic Resistance Genes and a Novel Class-II Lasso Peptide Biosynthesis Gene Cluster.</title>
        <authorList>
            <person name="Vinuesa P."/>
            <person name="Ochoa-Sanchez L.E."/>
        </authorList>
    </citation>
    <scope>NUCLEOTIDE SEQUENCE [LARGE SCALE GENOMIC DNA]</scope>
    <source>
        <strain evidence="1 2">ZAC14D2_NAIMI4_2</strain>
    </source>
</reference>
<dbReference type="KEGG" id="sacz:AOT14_09700"/>
<gene>
    <name evidence="1" type="ORF">AOT14_09700</name>
</gene>
<dbReference type="Proteomes" id="UP000061010">
    <property type="component" value="Chromosome"/>
</dbReference>
<name>A0A0S1AX53_9GAMM</name>
<organism evidence="1 2">
    <name type="scientific">Stenotrophomonas acidaminiphila</name>
    <dbReference type="NCBI Taxonomy" id="128780"/>
    <lineage>
        <taxon>Bacteria</taxon>
        <taxon>Pseudomonadati</taxon>
        <taxon>Pseudomonadota</taxon>
        <taxon>Gammaproteobacteria</taxon>
        <taxon>Lysobacterales</taxon>
        <taxon>Lysobacteraceae</taxon>
        <taxon>Stenotrophomonas</taxon>
    </lineage>
</organism>
<keyword evidence="2" id="KW-1185">Reference proteome</keyword>
<sequence length="360" mass="40720">MMRESSAIRVCPLTSVLAGSDPVEFVRRLIDAGYDGFYVEIPEGFEFRLLRFLRRPQIDYLRINMGQMRELMIRYSTSLRGYIVGGLELVSGENEDGSSSSSLEYMSGLLGELFPSNVANTVKVPVAFDASAGKPMVVKVPGLRRGDYSYELRGISFKDIFIEEPALSKAMESMHAAKAESVSVDVDLPTDPYGLKDSSPLVYEILRKAYQNRDKKRNKVDAVSLRAEFRELNVNYKKNPKPFNDKRGVFAANLASRHYNYSAEKLRKIAPPRVPKKAPDEKFFKQEFINEKFGKLLYAACCWAGAKEPRLEGSLEGLVGLLIDLGFFDADDSDQVQSLVFFITGNKPKRDFKHFRAERR</sequence>
<accession>A0A0S1AX53</accession>
<dbReference type="PATRIC" id="fig|128780.6.peg.968"/>
<evidence type="ECO:0000313" key="1">
    <source>
        <dbReference type="EMBL" id="ALJ27388.1"/>
    </source>
</evidence>
<proteinExistence type="predicted"/>
<dbReference type="EMBL" id="CP012900">
    <property type="protein sequence ID" value="ALJ27388.1"/>
    <property type="molecule type" value="Genomic_DNA"/>
</dbReference>
<evidence type="ECO:0000313" key="2">
    <source>
        <dbReference type="Proteomes" id="UP000061010"/>
    </source>
</evidence>